<dbReference type="KEGG" id="dog:HP555_06305"/>
<keyword evidence="2" id="KW-0378">Hydrolase</keyword>
<dbReference type="Gene3D" id="3.60.15.10">
    <property type="entry name" value="Ribonuclease Z/Hydroxyacylglutathione hydrolase-like"/>
    <property type="match status" value="1"/>
</dbReference>
<dbReference type="GO" id="GO:0016787">
    <property type="term" value="F:hydrolase activity"/>
    <property type="evidence" value="ECO:0007669"/>
    <property type="project" value="UniProtKB-KW"/>
</dbReference>
<protein>
    <submittedName>
        <fullName evidence="2">MBL fold metallo-hydrolase</fullName>
    </submittedName>
</protein>
<name>A0A7T5VCX5_9BACT</name>
<dbReference type="InterPro" id="IPR001279">
    <property type="entry name" value="Metallo-B-lactamas"/>
</dbReference>
<dbReference type="AlphaFoldDB" id="A0A7T5VCX5"/>
<evidence type="ECO:0000313" key="2">
    <source>
        <dbReference type="EMBL" id="QQG65506.1"/>
    </source>
</evidence>
<dbReference type="PANTHER" id="PTHR47619">
    <property type="entry name" value="METALLO-HYDROLASE YYCJ-RELATED"/>
    <property type="match status" value="1"/>
</dbReference>
<dbReference type="SUPFAM" id="SSF56281">
    <property type="entry name" value="Metallo-hydrolase/oxidoreductase"/>
    <property type="match status" value="1"/>
</dbReference>
<gene>
    <name evidence="2" type="ORF">HP555_06305</name>
</gene>
<accession>A0A7T5VCX5</accession>
<dbReference type="InterPro" id="IPR036866">
    <property type="entry name" value="RibonucZ/Hydroxyglut_hydro"/>
</dbReference>
<feature type="domain" description="Metallo-beta-lactamase" evidence="1">
    <location>
        <begin position="11"/>
        <end position="189"/>
    </location>
</feature>
<reference evidence="2 3" key="1">
    <citation type="submission" date="2020-05" db="EMBL/GenBank/DDBJ databases">
        <title>Complete genome of Desulfobulbus oligotrophicus.</title>
        <authorList>
            <person name="Podar M."/>
        </authorList>
    </citation>
    <scope>NUCLEOTIDE SEQUENCE [LARGE SCALE GENOMIC DNA]</scope>
    <source>
        <strain evidence="2 3">Prop6</strain>
    </source>
</reference>
<evidence type="ECO:0000313" key="3">
    <source>
        <dbReference type="Proteomes" id="UP000596092"/>
    </source>
</evidence>
<sequence>MKFSVLGSGSRGNCTVVEAGSTRLLIDAGFSGKEIDRRLNMVGIDARSLTAIIVTHEHDDHIRGIGVLARRFNIPIYANAATHRAAAPKINHLPIAREFGVGESFTINEFSVHPFAVSHDAVDPVGFIISDGRRQLGYCTDTGMVTRLIQHHLQQCQAVILEANHDVEMLRNGPYPLLLQQRVLSNQGHLANETSLALASLLAKEQLQLLVLAHLSEINNHPDVVRRVAHHYLSADPTISVTLSRQEQPLPLVSLGS</sequence>
<dbReference type="Proteomes" id="UP000596092">
    <property type="component" value="Chromosome"/>
</dbReference>
<dbReference type="InterPro" id="IPR052533">
    <property type="entry name" value="WalJ/YycJ-like"/>
</dbReference>
<evidence type="ECO:0000259" key="1">
    <source>
        <dbReference type="SMART" id="SM00849"/>
    </source>
</evidence>
<dbReference type="Pfam" id="PF12706">
    <property type="entry name" value="Lactamase_B_2"/>
    <property type="match status" value="1"/>
</dbReference>
<proteinExistence type="predicted"/>
<keyword evidence="3" id="KW-1185">Reference proteome</keyword>
<dbReference type="RefSeq" id="WP_199264327.1">
    <property type="nucleotide sequence ID" value="NZ_CP054140.1"/>
</dbReference>
<dbReference type="SMART" id="SM00849">
    <property type="entry name" value="Lactamase_B"/>
    <property type="match status" value="1"/>
</dbReference>
<dbReference type="EMBL" id="CP054140">
    <property type="protein sequence ID" value="QQG65506.1"/>
    <property type="molecule type" value="Genomic_DNA"/>
</dbReference>
<dbReference type="PANTHER" id="PTHR47619:SF1">
    <property type="entry name" value="EXODEOXYRIBONUCLEASE WALJ"/>
    <property type="match status" value="1"/>
</dbReference>
<organism evidence="2 3">
    <name type="scientific">Desulfobulbus oligotrophicus</name>
    <dbReference type="NCBI Taxonomy" id="1909699"/>
    <lineage>
        <taxon>Bacteria</taxon>
        <taxon>Pseudomonadati</taxon>
        <taxon>Thermodesulfobacteriota</taxon>
        <taxon>Desulfobulbia</taxon>
        <taxon>Desulfobulbales</taxon>
        <taxon>Desulfobulbaceae</taxon>
        <taxon>Desulfobulbus</taxon>
    </lineage>
</organism>